<protein>
    <submittedName>
        <fullName evidence="8">Glutathione-independent formaldehyde dehydrogenase</fullName>
    </submittedName>
</protein>
<dbReference type="OrthoDB" id="9769198at2"/>
<evidence type="ECO:0000256" key="5">
    <source>
        <dbReference type="RuleBase" id="RU361277"/>
    </source>
</evidence>
<dbReference type="Proteomes" id="UP000040453">
    <property type="component" value="Unassembled WGS sequence"/>
</dbReference>
<dbReference type="PANTHER" id="PTHR42813">
    <property type="entry name" value="ZINC-TYPE ALCOHOL DEHYDROGENASE-LIKE"/>
    <property type="match status" value="1"/>
</dbReference>
<feature type="domain" description="Alcohol dehydrogenase-like C-terminal" evidence="6">
    <location>
        <begin position="189"/>
        <end position="257"/>
    </location>
</feature>
<keyword evidence="3 5" id="KW-0862">Zinc</keyword>
<evidence type="ECO:0000256" key="2">
    <source>
        <dbReference type="ARBA" id="ARBA00022723"/>
    </source>
</evidence>
<dbReference type="InterPro" id="IPR013149">
    <property type="entry name" value="ADH-like_C"/>
</dbReference>
<dbReference type="Pfam" id="PF00107">
    <property type="entry name" value="ADH_zinc_N"/>
    <property type="match status" value="1"/>
</dbReference>
<dbReference type="InterPro" id="IPR036291">
    <property type="entry name" value="NAD(P)-bd_dom_sf"/>
</dbReference>
<organism evidence="8 9">
    <name type="scientific">Oceanobacillus oncorhynchi</name>
    <dbReference type="NCBI Taxonomy" id="545501"/>
    <lineage>
        <taxon>Bacteria</taxon>
        <taxon>Bacillati</taxon>
        <taxon>Bacillota</taxon>
        <taxon>Bacilli</taxon>
        <taxon>Bacillales</taxon>
        <taxon>Bacillaceae</taxon>
        <taxon>Oceanobacillus</taxon>
    </lineage>
</organism>
<dbReference type="AlphaFoldDB" id="A0A0A1MPN6"/>
<reference evidence="8 9" key="1">
    <citation type="submission" date="2014-11" db="EMBL/GenBank/DDBJ databases">
        <authorList>
            <person name="Urmite Genomes Urmite Genomes"/>
        </authorList>
    </citation>
    <scope>NUCLEOTIDE SEQUENCE [LARGE SCALE GENOMIC DNA]</scope>
    <source>
        <strain evidence="8 9">Oc5</strain>
    </source>
</reference>
<comment type="cofactor">
    <cofactor evidence="1 5">
        <name>Zn(2+)</name>
        <dbReference type="ChEBI" id="CHEBI:29105"/>
    </cofactor>
</comment>
<dbReference type="GO" id="GO:0008270">
    <property type="term" value="F:zinc ion binding"/>
    <property type="evidence" value="ECO:0007669"/>
    <property type="project" value="InterPro"/>
</dbReference>
<dbReference type="InterPro" id="IPR002328">
    <property type="entry name" value="ADH_Zn_CS"/>
</dbReference>
<dbReference type="PROSITE" id="PS00059">
    <property type="entry name" value="ADH_ZINC"/>
    <property type="match status" value="1"/>
</dbReference>
<keyword evidence="9" id="KW-1185">Reference proteome</keyword>
<keyword evidence="4" id="KW-0560">Oxidoreductase</keyword>
<dbReference type="InterPro" id="IPR011032">
    <property type="entry name" value="GroES-like_sf"/>
</dbReference>
<dbReference type="CDD" id="cd08283">
    <property type="entry name" value="FDH_like_1"/>
    <property type="match status" value="1"/>
</dbReference>
<dbReference type="GO" id="GO:0016491">
    <property type="term" value="F:oxidoreductase activity"/>
    <property type="evidence" value="ECO:0007669"/>
    <property type="project" value="UniProtKB-KW"/>
</dbReference>
<dbReference type="EMBL" id="CDGG01000001">
    <property type="protein sequence ID" value="CEI81602.1"/>
    <property type="molecule type" value="Genomic_DNA"/>
</dbReference>
<evidence type="ECO:0000313" key="9">
    <source>
        <dbReference type="Proteomes" id="UP000040453"/>
    </source>
</evidence>
<dbReference type="SUPFAM" id="SSF50129">
    <property type="entry name" value="GroES-like"/>
    <property type="match status" value="1"/>
</dbReference>
<evidence type="ECO:0000259" key="7">
    <source>
        <dbReference type="Pfam" id="PF08240"/>
    </source>
</evidence>
<dbReference type="PANTHER" id="PTHR42813:SF2">
    <property type="entry name" value="DEHYDROGENASE, ZINC-CONTAINING, PUTATIVE (AFU_ORTHOLOGUE AFUA_2G02810)-RELATED"/>
    <property type="match status" value="1"/>
</dbReference>
<keyword evidence="2 5" id="KW-0479">Metal-binding</keyword>
<dbReference type="STRING" id="545501.BN997_01436"/>
<gene>
    <name evidence="8" type="primary">fdhA</name>
    <name evidence="8" type="ORF">BN997_01436</name>
</gene>
<sequence>MKAVTYQGVKNVEVKEVPDPKIEKPDDMIVKITSTAICGSDLHLIHGMIPNMQEDYIIGHEPMGIVEEVGPEVRNLKKGDRVIIPFNIACGECIYCKNQLESQCDNSNDNGDMGAYFGYSGTTGGFAGGQAEYLRVPYANFTHFKIPESCEEPDEKLSCIADAMSTGFWSVDNAGVKNGDTVIVLGCGPVGLFAQKFAWMKGAKRVIAVDYVKYRLDHAKRTNKVEIVNFEDHENVGSYLKEITKGGADIVIDAVGMDGKMTDMEFLASGLKLQGGAMSALVIASQAVRKAGTIQITGVYGGRYNGFPLGDIMQRNVNIRSGQAPMIHLMPHMYDLATSGNIDLGDVVTHVLPLSEAKRGYEIFDTKTDNCIKVVLKP</sequence>
<dbReference type="SUPFAM" id="SSF51735">
    <property type="entry name" value="NAD(P)-binding Rossmann-fold domains"/>
    <property type="match status" value="1"/>
</dbReference>
<dbReference type="RefSeq" id="WP_042530848.1">
    <property type="nucleotide sequence ID" value="NZ_CDGG01000001.1"/>
</dbReference>
<evidence type="ECO:0000256" key="1">
    <source>
        <dbReference type="ARBA" id="ARBA00001947"/>
    </source>
</evidence>
<dbReference type="InterPro" id="IPR013154">
    <property type="entry name" value="ADH-like_N"/>
</dbReference>
<name>A0A0A1MPN6_9BACI</name>
<dbReference type="Gene3D" id="3.90.180.10">
    <property type="entry name" value="Medium-chain alcohol dehydrogenases, catalytic domain"/>
    <property type="match status" value="1"/>
</dbReference>
<evidence type="ECO:0000256" key="4">
    <source>
        <dbReference type="ARBA" id="ARBA00023002"/>
    </source>
</evidence>
<feature type="domain" description="Alcohol dehydrogenase-like N-terminal" evidence="7">
    <location>
        <begin position="24"/>
        <end position="142"/>
    </location>
</feature>
<proteinExistence type="inferred from homology"/>
<evidence type="ECO:0000259" key="6">
    <source>
        <dbReference type="Pfam" id="PF00107"/>
    </source>
</evidence>
<accession>A0A0A1MPN6</accession>
<evidence type="ECO:0000313" key="8">
    <source>
        <dbReference type="EMBL" id="CEI81602.1"/>
    </source>
</evidence>
<comment type="similarity">
    <text evidence="5">Belongs to the zinc-containing alcohol dehydrogenase family.</text>
</comment>
<dbReference type="Gene3D" id="3.40.50.720">
    <property type="entry name" value="NAD(P)-binding Rossmann-like Domain"/>
    <property type="match status" value="1"/>
</dbReference>
<dbReference type="Pfam" id="PF08240">
    <property type="entry name" value="ADH_N"/>
    <property type="match status" value="1"/>
</dbReference>
<evidence type="ECO:0000256" key="3">
    <source>
        <dbReference type="ARBA" id="ARBA00022833"/>
    </source>
</evidence>